<keyword evidence="3" id="KW-1185">Reference proteome</keyword>
<gene>
    <name evidence="2" type="ORF">CRDW_07290</name>
</gene>
<accession>A0ABM8K353</accession>
<sequence length="184" mass="21856">MLPTKFILNNNEIIMKEILPRKSFFFNTTEKLRILFSFFYLAVSVLFIFSKSPILIFGIVMFFIGLYLAFFRWVLRYFDIKNNYYLITNQRIIIVEKSTGEIEQERNFFEINEINAEMNGSFFGNIIFGEPENIFGKSDEPFSFFNRGGMNFTEDKYVFLSVENINEVIPVFEELGLKVKKTFY</sequence>
<name>A0ABM8K353_9FLAO</name>
<feature type="transmembrane region" description="Helical" evidence="1">
    <location>
        <begin position="55"/>
        <end position="75"/>
    </location>
</feature>
<organism evidence="2 3">
    <name type="scientific">Chryseobacterium gambrini</name>
    <dbReference type="NCBI Taxonomy" id="373672"/>
    <lineage>
        <taxon>Bacteria</taxon>
        <taxon>Pseudomonadati</taxon>
        <taxon>Bacteroidota</taxon>
        <taxon>Flavobacteriia</taxon>
        <taxon>Flavobacteriales</taxon>
        <taxon>Weeksellaceae</taxon>
        <taxon>Chryseobacterium group</taxon>
        <taxon>Chryseobacterium</taxon>
    </lineage>
</organism>
<evidence type="ECO:0000313" key="3">
    <source>
        <dbReference type="Proteomes" id="UP001380186"/>
    </source>
</evidence>
<evidence type="ECO:0000313" key="2">
    <source>
        <dbReference type="EMBL" id="BEV03355.1"/>
    </source>
</evidence>
<dbReference type="Proteomes" id="UP001380186">
    <property type="component" value="Chromosome"/>
</dbReference>
<proteinExistence type="predicted"/>
<reference evidence="2 3" key="1">
    <citation type="journal article" date="2020" name="Microbes Environ.">
        <title>Synthetic bacterial community of duckweed: a simple and stable system to study plant-microbe interactions.</title>
        <authorList>
            <person name="Ishizawa H."/>
            <person name="Tada M."/>
            <person name="Kuroda M."/>
            <person name="Inoue D."/>
            <person name="Futamata H."/>
            <person name="Ike M."/>
        </authorList>
    </citation>
    <scope>NUCLEOTIDE SEQUENCE [LARGE SCALE GENOMIC DNA]</scope>
    <source>
        <strain evidence="2 3">DW100</strain>
    </source>
</reference>
<feature type="transmembrane region" description="Helical" evidence="1">
    <location>
        <begin position="32"/>
        <end position="49"/>
    </location>
</feature>
<dbReference type="EMBL" id="AP029022">
    <property type="protein sequence ID" value="BEV03355.1"/>
    <property type="molecule type" value="Genomic_DNA"/>
</dbReference>
<keyword evidence="1" id="KW-0472">Membrane</keyword>
<evidence type="ECO:0000256" key="1">
    <source>
        <dbReference type="SAM" id="Phobius"/>
    </source>
</evidence>
<evidence type="ECO:0008006" key="4">
    <source>
        <dbReference type="Google" id="ProtNLM"/>
    </source>
</evidence>
<keyword evidence="1" id="KW-0812">Transmembrane</keyword>
<protein>
    <recommendedName>
        <fullName evidence="4">PH domain-containing protein</fullName>
    </recommendedName>
</protein>
<keyword evidence="1" id="KW-1133">Transmembrane helix</keyword>